<dbReference type="Proteomes" id="UP000324222">
    <property type="component" value="Unassembled WGS sequence"/>
</dbReference>
<reference evidence="2 3" key="1">
    <citation type="submission" date="2019-05" db="EMBL/GenBank/DDBJ databases">
        <title>Another draft genome of Portunus trituberculatus and its Hox gene families provides insights of decapod evolution.</title>
        <authorList>
            <person name="Jeong J.-H."/>
            <person name="Song I."/>
            <person name="Kim S."/>
            <person name="Choi T."/>
            <person name="Kim D."/>
            <person name="Ryu S."/>
            <person name="Kim W."/>
        </authorList>
    </citation>
    <scope>NUCLEOTIDE SEQUENCE [LARGE SCALE GENOMIC DNA]</scope>
    <source>
        <tissue evidence="2">Muscle</tissue>
    </source>
</reference>
<gene>
    <name evidence="2" type="ORF">E2C01_030400</name>
</gene>
<dbReference type="EMBL" id="VSRR010003637">
    <property type="protein sequence ID" value="MPC36931.1"/>
    <property type="molecule type" value="Genomic_DNA"/>
</dbReference>
<organism evidence="2 3">
    <name type="scientific">Portunus trituberculatus</name>
    <name type="common">Swimming crab</name>
    <name type="synonym">Neptunus trituberculatus</name>
    <dbReference type="NCBI Taxonomy" id="210409"/>
    <lineage>
        <taxon>Eukaryota</taxon>
        <taxon>Metazoa</taxon>
        <taxon>Ecdysozoa</taxon>
        <taxon>Arthropoda</taxon>
        <taxon>Crustacea</taxon>
        <taxon>Multicrustacea</taxon>
        <taxon>Malacostraca</taxon>
        <taxon>Eumalacostraca</taxon>
        <taxon>Eucarida</taxon>
        <taxon>Decapoda</taxon>
        <taxon>Pleocyemata</taxon>
        <taxon>Brachyura</taxon>
        <taxon>Eubrachyura</taxon>
        <taxon>Portunoidea</taxon>
        <taxon>Portunidae</taxon>
        <taxon>Portuninae</taxon>
        <taxon>Portunus</taxon>
    </lineage>
</organism>
<accession>A0A5B7EQR5</accession>
<protein>
    <submittedName>
        <fullName evidence="2">Uncharacterized protein</fullName>
    </submittedName>
</protein>
<evidence type="ECO:0000256" key="1">
    <source>
        <dbReference type="SAM" id="MobiDB-lite"/>
    </source>
</evidence>
<proteinExistence type="predicted"/>
<name>A0A5B7EQR5_PORTR</name>
<keyword evidence="3" id="KW-1185">Reference proteome</keyword>
<dbReference type="AlphaFoldDB" id="A0A5B7EQR5"/>
<comment type="caution">
    <text evidence="2">The sequence shown here is derived from an EMBL/GenBank/DDBJ whole genome shotgun (WGS) entry which is preliminary data.</text>
</comment>
<feature type="region of interest" description="Disordered" evidence="1">
    <location>
        <begin position="1"/>
        <end position="23"/>
    </location>
</feature>
<sequence length="78" mass="8466">MPAIHKAPRVTGKTDAARHGEKTSIPPAWNIVSLTVHPPQGTRLSISFTNVCLSEKMYKAKGFALGINSSKFTDTKVE</sequence>
<evidence type="ECO:0000313" key="3">
    <source>
        <dbReference type="Proteomes" id="UP000324222"/>
    </source>
</evidence>
<evidence type="ECO:0000313" key="2">
    <source>
        <dbReference type="EMBL" id="MPC36931.1"/>
    </source>
</evidence>